<dbReference type="SUPFAM" id="SSF52540">
    <property type="entry name" value="P-loop containing nucleoside triphosphate hydrolases"/>
    <property type="match status" value="1"/>
</dbReference>
<keyword evidence="4" id="KW-1185">Reference proteome</keyword>
<comment type="caution">
    <text evidence="3">The sequence shown here is derived from an EMBL/GenBank/DDBJ whole genome shotgun (WGS) entry which is preliminary data.</text>
</comment>
<dbReference type="AlphaFoldDB" id="A0A9W6G268"/>
<dbReference type="InterPro" id="IPR051162">
    <property type="entry name" value="T4SS_component"/>
</dbReference>
<dbReference type="Proteomes" id="UP001144352">
    <property type="component" value="Unassembled WGS sequence"/>
</dbReference>
<dbReference type="PANTHER" id="PTHR30121">
    <property type="entry name" value="UNCHARACTERIZED PROTEIN YJGR-RELATED"/>
    <property type="match status" value="1"/>
</dbReference>
<name>A0A9W6G268_9BACT</name>
<evidence type="ECO:0000313" key="4">
    <source>
        <dbReference type="Proteomes" id="UP001144352"/>
    </source>
</evidence>
<dbReference type="Gene3D" id="3.40.50.300">
    <property type="entry name" value="P-loop containing nucleotide triphosphate hydrolases"/>
    <property type="match status" value="2"/>
</dbReference>
<dbReference type="Pfam" id="PF12696">
    <property type="entry name" value="TraG-D_C"/>
    <property type="match status" value="1"/>
</dbReference>
<dbReference type="InterPro" id="IPR027417">
    <property type="entry name" value="P-loop_NTPase"/>
</dbReference>
<dbReference type="EMBL" id="BSDS01000002">
    <property type="protein sequence ID" value="GLI39530.1"/>
    <property type="molecule type" value="Genomic_DNA"/>
</dbReference>
<proteinExistence type="predicted"/>
<evidence type="ECO:0000259" key="1">
    <source>
        <dbReference type="Pfam" id="PF01935"/>
    </source>
</evidence>
<evidence type="ECO:0000259" key="2">
    <source>
        <dbReference type="Pfam" id="PF12696"/>
    </source>
</evidence>
<feature type="domain" description="TraD/TraG TraM recognition site" evidence="2">
    <location>
        <begin position="302"/>
        <end position="413"/>
    </location>
</feature>
<feature type="domain" description="Helicase HerA central" evidence="1">
    <location>
        <begin position="38"/>
        <end position="80"/>
    </location>
</feature>
<dbReference type="InterPro" id="IPR002789">
    <property type="entry name" value="HerA_central"/>
</dbReference>
<gene>
    <name evidence="3" type="ORF">GHYDROH2_30310</name>
</gene>
<organism evidence="3 4">
    <name type="scientific">Geobacter hydrogenophilus</name>
    <dbReference type="NCBI Taxonomy" id="40983"/>
    <lineage>
        <taxon>Bacteria</taxon>
        <taxon>Pseudomonadati</taxon>
        <taxon>Thermodesulfobacteriota</taxon>
        <taxon>Desulfuromonadia</taxon>
        <taxon>Geobacterales</taxon>
        <taxon>Geobacteraceae</taxon>
        <taxon>Geobacter</taxon>
    </lineage>
</organism>
<evidence type="ECO:0000313" key="3">
    <source>
        <dbReference type="EMBL" id="GLI39530.1"/>
    </source>
</evidence>
<reference evidence="3" key="1">
    <citation type="submission" date="2022-12" db="EMBL/GenBank/DDBJ databases">
        <title>Reference genome sequencing for broad-spectrum identification of bacterial and archaeal isolates by mass spectrometry.</title>
        <authorList>
            <person name="Sekiguchi Y."/>
            <person name="Tourlousse D.M."/>
        </authorList>
    </citation>
    <scope>NUCLEOTIDE SEQUENCE</scope>
    <source>
        <strain evidence="3">H2</strain>
    </source>
</reference>
<dbReference type="CDD" id="cd01127">
    <property type="entry name" value="TrwB_TraG_TraD_VirD4"/>
    <property type="match status" value="2"/>
</dbReference>
<protein>
    <submittedName>
        <fullName evidence="3">Conjugal transfer protein TraG</fullName>
    </submittedName>
</protein>
<sequence length="464" mass="51535">MFPFKKRIAKPTGPMTNLGTGVNMDHRTKIVPIAIPDADRKRHTFVFGTTGVGKTRLCENLIEQDIRKGYSVVYFDPKGDQQIFTKIYEVARDAGRLEELMLVTPIFPEYSAVVDPMAFYFMPDELVGHIVSGIMGGREPFYRNIAKEITTAVISAYIILAKRHGNMPIMNIDTIRQNIRRESLETTMKSLRSIGSPEASLTAGMLEDILKSPLEYYAKVSSTLRTALMELSSGNIGKIIGQADSNRFINNLEAGGRVILVVHTGAMITREASATLGKVLLSMIQSFVGRVYLSNRQKVDPPLSIFIDEAQSLLYQGVEELFAKAGSADVMVTAFAQSVNQIYAVIGEEFGKSILDNTNTKIFMRCSDAETSDYVVKHFGVQNVLTGIFGSNQVTTREVEQDILRVQDVLSLQPREFYMMTYSGRFKGTTLDARNPKIKIIFPEAPAVITSMLSPFQSETTDSP</sequence>
<accession>A0A9W6G268</accession>
<dbReference type="Pfam" id="PF01935">
    <property type="entry name" value="DUF87"/>
    <property type="match status" value="1"/>
</dbReference>
<dbReference type="PANTHER" id="PTHR30121:SF6">
    <property type="entry name" value="SLR6007 PROTEIN"/>
    <property type="match status" value="1"/>
</dbReference>
<dbReference type="InterPro" id="IPR032689">
    <property type="entry name" value="TraG-D_C"/>
</dbReference>